<dbReference type="NCBIfam" id="TIGR00231">
    <property type="entry name" value="small_GTP"/>
    <property type="match status" value="1"/>
</dbReference>
<evidence type="ECO:0000256" key="3">
    <source>
        <dbReference type="ARBA" id="ARBA00022517"/>
    </source>
</evidence>
<evidence type="ECO:0000256" key="6">
    <source>
        <dbReference type="ARBA" id="ARBA00023134"/>
    </source>
</evidence>
<dbReference type="GO" id="GO:0005886">
    <property type="term" value="C:plasma membrane"/>
    <property type="evidence" value="ECO:0007669"/>
    <property type="project" value="UniProtKB-SubCell"/>
</dbReference>
<feature type="binding site" evidence="8">
    <location>
        <begin position="66"/>
        <end position="70"/>
    </location>
    <ligand>
        <name>GTP</name>
        <dbReference type="ChEBI" id="CHEBI:37565"/>
    </ligand>
</feature>
<dbReference type="GO" id="GO:0005829">
    <property type="term" value="C:cytosol"/>
    <property type="evidence" value="ECO:0007669"/>
    <property type="project" value="TreeGrafter"/>
</dbReference>
<feature type="region of interest" description="G5" evidence="9">
    <location>
        <begin position="157"/>
        <end position="159"/>
    </location>
</feature>
<keyword evidence="3 8" id="KW-0690">Ribosome biogenesis</keyword>
<keyword evidence="4 8" id="KW-0547">Nucleotide-binding</keyword>
<dbReference type="Pfam" id="PF07650">
    <property type="entry name" value="KH_2"/>
    <property type="match status" value="1"/>
</dbReference>
<protein>
    <recommendedName>
        <fullName evidence="2 8">GTPase Era</fullName>
    </recommendedName>
</protein>
<evidence type="ECO:0000256" key="1">
    <source>
        <dbReference type="ARBA" id="ARBA00007921"/>
    </source>
</evidence>
<dbReference type="OrthoDB" id="9805918at2"/>
<evidence type="ECO:0000256" key="10">
    <source>
        <dbReference type="RuleBase" id="RU003761"/>
    </source>
</evidence>
<evidence type="ECO:0000313" key="14">
    <source>
        <dbReference type="Proteomes" id="UP000036503"/>
    </source>
</evidence>
<comment type="caution">
    <text evidence="13">The sequence shown here is derived from an EMBL/GenBank/DDBJ whole genome shotgun (WGS) entry which is preliminary data.</text>
</comment>
<dbReference type="FunFam" id="3.30.300.20:FF:000003">
    <property type="entry name" value="GTPase Era"/>
    <property type="match status" value="1"/>
</dbReference>
<gene>
    <name evidence="8 13" type="primary">era</name>
    <name evidence="13" type="ORF">AB840_03160</name>
</gene>
<evidence type="ECO:0000256" key="5">
    <source>
        <dbReference type="ARBA" id="ARBA00022884"/>
    </source>
</evidence>
<dbReference type="PROSITE" id="PS50823">
    <property type="entry name" value="KH_TYPE_2"/>
    <property type="match status" value="1"/>
</dbReference>
<dbReference type="SUPFAM" id="SSF54814">
    <property type="entry name" value="Prokaryotic type KH domain (KH-domain type II)"/>
    <property type="match status" value="1"/>
</dbReference>
<comment type="subcellular location">
    <subcellularLocation>
        <location evidence="8">Cytoplasm</location>
    </subcellularLocation>
    <subcellularLocation>
        <location evidence="8">Cell membrane</location>
        <topology evidence="8">Peripheral membrane protein</topology>
    </subcellularLocation>
</comment>
<dbReference type="InterPro" id="IPR009019">
    <property type="entry name" value="KH_sf_prok-type"/>
</dbReference>
<dbReference type="InterPro" id="IPR030388">
    <property type="entry name" value="G_ERA_dom"/>
</dbReference>
<dbReference type="NCBIfam" id="TIGR00436">
    <property type="entry name" value="era"/>
    <property type="match status" value="1"/>
</dbReference>
<dbReference type="PATRIC" id="fig|1122219.3.peg.2511"/>
<evidence type="ECO:0000256" key="9">
    <source>
        <dbReference type="PROSITE-ProRule" id="PRU01050"/>
    </source>
</evidence>
<dbReference type="Proteomes" id="UP000036503">
    <property type="component" value="Unassembled WGS sequence"/>
</dbReference>
<organism evidence="13 14">
    <name type="scientific">Megasphaera cerevisiae DSM 20462</name>
    <dbReference type="NCBI Taxonomy" id="1122219"/>
    <lineage>
        <taxon>Bacteria</taxon>
        <taxon>Bacillati</taxon>
        <taxon>Bacillota</taxon>
        <taxon>Negativicutes</taxon>
        <taxon>Veillonellales</taxon>
        <taxon>Veillonellaceae</taxon>
        <taxon>Megasphaera</taxon>
    </lineage>
</organism>
<keyword evidence="14" id="KW-1185">Reference proteome</keyword>
<feature type="binding site" evidence="8">
    <location>
        <begin position="19"/>
        <end position="26"/>
    </location>
    <ligand>
        <name>GTP</name>
        <dbReference type="ChEBI" id="CHEBI:37565"/>
    </ligand>
</feature>
<dbReference type="SUPFAM" id="SSF52540">
    <property type="entry name" value="P-loop containing nucleoside triphosphate hydrolases"/>
    <property type="match status" value="1"/>
</dbReference>
<evidence type="ECO:0000259" key="11">
    <source>
        <dbReference type="PROSITE" id="PS50823"/>
    </source>
</evidence>
<evidence type="ECO:0000256" key="4">
    <source>
        <dbReference type="ARBA" id="ARBA00022741"/>
    </source>
</evidence>
<dbReference type="PANTHER" id="PTHR42698">
    <property type="entry name" value="GTPASE ERA"/>
    <property type="match status" value="1"/>
</dbReference>
<comment type="subunit">
    <text evidence="8">Monomer.</text>
</comment>
<dbReference type="InParanoid" id="A0A0J6WXP5"/>
<evidence type="ECO:0000313" key="13">
    <source>
        <dbReference type="EMBL" id="KMO87399.1"/>
    </source>
</evidence>
<evidence type="ECO:0000256" key="2">
    <source>
        <dbReference type="ARBA" id="ARBA00020484"/>
    </source>
</evidence>
<comment type="function">
    <text evidence="8">An essential GTPase that binds both GDP and GTP, with rapid nucleotide exchange. Plays a role in 16S rRNA processing and 30S ribosomal subunit biogenesis and possibly also in cell cycle regulation and energy metabolism.</text>
</comment>
<feature type="region of interest" description="G2" evidence="9">
    <location>
        <begin position="45"/>
        <end position="49"/>
    </location>
</feature>
<keyword evidence="5 8" id="KW-0694">RNA-binding</keyword>
<dbReference type="InterPro" id="IPR027417">
    <property type="entry name" value="P-loop_NTPase"/>
</dbReference>
<feature type="region of interest" description="G1" evidence="9">
    <location>
        <begin position="19"/>
        <end position="26"/>
    </location>
</feature>
<dbReference type="CDD" id="cd04163">
    <property type="entry name" value="Era"/>
    <property type="match status" value="1"/>
</dbReference>
<comment type="similarity">
    <text evidence="1 8 9 10">Belongs to the TRAFAC class TrmE-Era-EngA-EngB-Septin-like GTPase superfamily. Era GTPase family.</text>
</comment>
<dbReference type="GO" id="GO:0003924">
    <property type="term" value="F:GTPase activity"/>
    <property type="evidence" value="ECO:0007669"/>
    <property type="project" value="UniProtKB-UniRule"/>
</dbReference>
<dbReference type="CDD" id="cd22534">
    <property type="entry name" value="KH-II_Era"/>
    <property type="match status" value="1"/>
</dbReference>
<dbReference type="InterPro" id="IPR015946">
    <property type="entry name" value="KH_dom-like_a/b"/>
</dbReference>
<dbReference type="InterPro" id="IPR005662">
    <property type="entry name" value="GTPase_Era-like"/>
</dbReference>
<dbReference type="RefSeq" id="WP_048513381.1">
    <property type="nucleotide sequence ID" value="NZ_FUXD01000002.1"/>
</dbReference>
<keyword evidence="8" id="KW-0963">Cytoplasm</keyword>
<evidence type="ECO:0000256" key="8">
    <source>
        <dbReference type="HAMAP-Rule" id="MF_00367"/>
    </source>
</evidence>
<accession>A0A0J6WXP5</accession>
<dbReference type="Gene3D" id="3.40.50.300">
    <property type="entry name" value="P-loop containing nucleotide triphosphate hydrolases"/>
    <property type="match status" value="1"/>
</dbReference>
<feature type="binding site" evidence="8">
    <location>
        <begin position="128"/>
        <end position="131"/>
    </location>
    <ligand>
        <name>GTP</name>
        <dbReference type="ChEBI" id="CHEBI:37565"/>
    </ligand>
</feature>
<dbReference type="PANTHER" id="PTHR42698:SF1">
    <property type="entry name" value="GTPASE ERA, MITOCHONDRIAL"/>
    <property type="match status" value="1"/>
</dbReference>
<dbReference type="GO" id="GO:0070181">
    <property type="term" value="F:small ribosomal subunit rRNA binding"/>
    <property type="evidence" value="ECO:0007669"/>
    <property type="project" value="UniProtKB-UniRule"/>
</dbReference>
<dbReference type="STRING" id="39029.BSR42_00380"/>
<feature type="domain" description="Era-type G" evidence="12">
    <location>
        <begin position="11"/>
        <end position="178"/>
    </location>
</feature>
<keyword evidence="6 8" id="KW-0342">GTP-binding</keyword>
<evidence type="ECO:0000256" key="7">
    <source>
        <dbReference type="ARBA" id="ARBA00023136"/>
    </source>
</evidence>
<sequence>MRRIYLETNFKSGFVAVVGRPNVGKSTLINHIIKQKVSIVSDKAQTTRNRILCIHTDDECQIVFLDTPGIHKPKHKLGRFMDEAAYQSLKDIDAVLFLVSGNEKKGPGDLFVLDKIKETGVPVFLLINKVDLMTKEEILHKITEYAALYDFDQIIPISALTGDNVEAVLRELKTVLQEGPKYFPDDMITDQPERLLVAEIVREKLLLCMHDEVPHAIAVFVEEMKERGKGKVYIRTTVYVERASQKRIVIGKQGAVLKEVGHRARQEIENLLGSSVFLDIWVKVKPDWRNRSSDLSELGYKNE</sequence>
<dbReference type="EMBL" id="LEKT01000006">
    <property type="protein sequence ID" value="KMO87399.1"/>
    <property type="molecule type" value="Genomic_DNA"/>
</dbReference>
<dbReference type="InterPro" id="IPR004044">
    <property type="entry name" value="KH_dom_type_2"/>
</dbReference>
<dbReference type="AlphaFoldDB" id="A0A0J6WXP5"/>
<dbReference type="Gene3D" id="3.30.300.20">
    <property type="match status" value="1"/>
</dbReference>
<keyword evidence="8" id="KW-0699">rRNA-binding</keyword>
<feature type="region of interest" description="G4" evidence="9">
    <location>
        <begin position="128"/>
        <end position="131"/>
    </location>
</feature>
<keyword evidence="8" id="KW-1003">Cell membrane</keyword>
<dbReference type="GO" id="GO:0043024">
    <property type="term" value="F:ribosomal small subunit binding"/>
    <property type="evidence" value="ECO:0007669"/>
    <property type="project" value="TreeGrafter"/>
</dbReference>
<dbReference type="GO" id="GO:0000028">
    <property type="term" value="P:ribosomal small subunit assembly"/>
    <property type="evidence" value="ECO:0007669"/>
    <property type="project" value="TreeGrafter"/>
</dbReference>
<dbReference type="HAMAP" id="MF_00367">
    <property type="entry name" value="GTPase_Era"/>
    <property type="match status" value="1"/>
</dbReference>
<keyword evidence="7 8" id="KW-0472">Membrane</keyword>
<dbReference type="GO" id="GO:0005525">
    <property type="term" value="F:GTP binding"/>
    <property type="evidence" value="ECO:0007669"/>
    <property type="project" value="UniProtKB-UniRule"/>
</dbReference>
<dbReference type="PRINTS" id="PR00449">
    <property type="entry name" value="RASTRNSFRMNG"/>
</dbReference>
<dbReference type="PROSITE" id="PS51713">
    <property type="entry name" value="G_ERA"/>
    <property type="match status" value="1"/>
</dbReference>
<evidence type="ECO:0000259" key="12">
    <source>
        <dbReference type="PROSITE" id="PS51713"/>
    </source>
</evidence>
<reference evidence="13 14" key="1">
    <citation type="submission" date="2015-06" db="EMBL/GenBank/DDBJ databases">
        <title>Draft genome sequence of beer spoilage bacterium Megasphaera cerevisiae type strain 20462.</title>
        <authorList>
            <person name="Kutumbaka K."/>
            <person name="Pasmowitz J."/>
            <person name="Mategko J."/>
            <person name="Reyes D."/>
            <person name="Friedrich A."/>
            <person name="Han S."/>
            <person name="Martens-Habbena W."/>
            <person name="Neal-McKinney J."/>
            <person name="Janagama H.K."/>
            <person name="Nadala C."/>
            <person name="Samadpour M."/>
        </authorList>
    </citation>
    <scope>NUCLEOTIDE SEQUENCE [LARGE SCALE GENOMIC DNA]</scope>
    <source>
        <strain evidence="13 14">DSM 20462</strain>
    </source>
</reference>
<name>A0A0J6WXP5_9FIRM</name>
<feature type="region of interest" description="G3" evidence="9">
    <location>
        <begin position="66"/>
        <end position="69"/>
    </location>
</feature>
<dbReference type="InterPro" id="IPR005225">
    <property type="entry name" value="Small_GTP-bd"/>
</dbReference>
<dbReference type="Pfam" id="PF01926">
    <property type="entry name" value="MMR_HSR1"/>
    <property type="match status" value="1"/>
</dbReference>
<dbReference type="FunCoup" id="A0A0J6WXP5">
    <property type="interactions" value="451"/>
</dbReference>
<dbReference type="FunFam" id="3.40.50.300:FF:000094">
    <property type="entry name" value="GTPase Era"/>
    <property type="match status" value="1"/>
</dbReference>
<proteinExistence type="inferred from homology"/>
<dbReference type="InterPro" id="IPR006073">
    <property type="entry name" value="GTP-bd"/>
</dbReference>
<feature type="domain" description="KH type-2" evidence="11">
    <location>
        <begin position="209"/>
        <end position="286"/>
    </location>
</feature>
<dbReference type="NCBIfam" id="NF000908">
    <property type="entry name" value="PRK00089.1"/>
    <property type="match status" value="1"/>
</dbReference>